<sequence>MPTIILSLEHRSSFTMSYLFLSLLTVLYVSAETAMFCDNKPDGAYEAGCRSFTRCINETAAVIECSEHEVYNSRIEDCDDPKHVPAPCGHMIDCTDKADGHYADLDQGCHTYYTCNGGSFFGHNFCPAGLVFNADNGVCDWEHSVYEPCGILPRP</sequence>
<dbReference type="GO" id="GO:0008061">
    <property type="term" value="F:chitin binding"/>
    <property type="evidence" value="ECO:0007669"/>
    <property type="project" value="UniProtKB-KW"/>
</dbReference>
<dbReference type="InterPro" id="IPR002557">
    <property type="entry name" value="Chitin-bd_dom"/>
</dbReference>
<dbReference type="Pfam" id="PF01607">
    <property type="entry name" value="CBM_14"/>
    <property type="match status" value="2"/>
</dbReference>
<dbReference type="PANTHER" id="PTHR23301:SF0">
    <property type="entry name" value="CHITIN-BINDING TYPE-2 DOMAIN-CONTAINING PROTEIN-RELATED"/>
    <property type="match status" value="1"/>
</dbReference>
<name>A0AAN8QDC9_PATCE</name>
<evidence type="ECO:0000259" key="7">
    <source>
        <dbReference type="PROSITE" id="PS50940"/>
    </source>
</evidence>
<organism evidence="8 9">
    <name type="scientific">Patella caerulea</name>
    <name type="common">Rayed Mediterranean limpet</name>
    <dbReference type="NCBI Taxonomy" id="87958"/>
    <lineage>
        <taxon>Eukaryota</taxon>
        <taxon>Metazoa</taxon>
        <taxon>Spiralia</taxon>
        <taxon>Lophotrochozoa</taxon>
        <taxon>Mollusca</taxon>
        <taxon>Gastropoda</taxon>
        <taxon>Patellogastropoda</taxon>
        <taxon>Patelloidea</taxon>
        <taxon>Patellidae</taxon>
        <taxon>Patella</taxon>
    </lineage>
</organism>
<keyword evidence="1" id="KW-0147">Chitin-binding</keyword>
<dbReference type="Gene3D" id="2.170.140.10">
    <property type="entry name" value="Chitin binding domain"/>
    <property type="match status" value="2"/>
</dbReference>
<feature type="domain" description="Chitin-binding type-2" evidence="7">
    <location>
        <begin position="34"/>
        <end position="90"/>
    </location>
</feature>
<dbReference type="PANTHER" id="PTHR23301">
    <property type="entry name" value="CHITIN BINDING PERITROPHIN-A"/>
    <property type="match status" value="1"/>
</dbReference>
<comment type="caution">
    <text evidence="8">The sequence shown here is derived from an EMBL/GenBank/DDBJ whole genome shotgun (WGS) entry which is preliminary data.</text>
</comment>
<protein>
    <recommendedName>
        <fullName evidence="7">Chitin-binding type-2 domain-containing protein</fullName>
    </recommendedName>
</protein>
<keyword evidence="3" id="KW-0677">Repeat</keyword>
<evidence type="ECO:0000256" key="3">
    <source>
        <dbReference type="ARBA" id="ARBA00022737"/>
    </source>
</evidence>
<accession>A0AAN8QDC9</accession>
<evidence type="ECO:0000256" key="6">
    <source>
        <dbReference type="SAM" id="SignalP"/>
    </source>
</evidence>
<keyword evidence="4" id="KW-1015">Disulfide bond</keyword>
<reference evidence="8 9" key="1">
    <citation type="submission" date="2024-01" db="EMBL/GenBank/DDBJ databases">
        <title>The genome of the rayed Mediterranean limpet Patella caerulea (Linnaeus, 1758).</title>
        <authorList>
            <person name="Anh-Thu Weber A."/>
            <person name="Halstead-Nussloch G."/>
        </authorList>
    </citation>
    <scope>NUCLEOTIDE SEQUENCE [LARGE SCALE GENOMIC DNA]</scope>
    <source>
        <strain evidence="8">AATW-2023a</strain>
        <tissue evidence="8">Whole specimen</tissue>
    </source>
</reference>
<evidence type="ECO:0000256" key="1">
    <source>
        <dbReference type="ARBA" id="ARBA00022669"/>
    </source>
</evidence>
<evidence type="ECO:0000313" key="9">
    <source>
        <dbReference type="Proteomes" id="UP001347796"/>
    </source>
</evidence>
<evidence type="ECO:0000256" key="4">
    <source>
        <dbReference type="ARBA" id="ARBA00023157"/>
    </source>
</evidence>
<evidence type="ECO:0000313" key="8">
    <source>
        <dbReference type="EMBL" id="KAK6189072.1"/>
    </source>
</evidence>
<feature type="chain" id="PRO_5043046102" description="Chitin-binding type-2 domain-containing protein" evidence="6">
    <location>
        <begin position="32"/>
        <end position="155"/>
    </location>
</feature>
<dbReference type="SMART" id="SM00494">
    <property type="entry name" value="ChtBD2"/>
    <property type="match status" value="2"/>
</dbReference>
<dbReference type="GO" id="GO:0005576">
    <property type="term" value="C:extracellular region"/>
    <property type="evidence" value="ECO:0007669"/>
    <property type="project" value="InterPro"/>
</dbReference>
<dbReference type="Proteomes" id="UP001347796">
    <property type="component" value="Unassembled WGS sequence"/>
</dbReference>
<dbReference type="PROSITE" id="PS50940">
    <property type="entry name" value="CHIT_BIND_II"/>
    <property type="match status" value="2"/>
</dbReference>
<feature type="signal peptide" evidence="6">
    <location>
        <begin position="1"/>
        <end position="31"/>
    </location>
</feature>
<gene>
    <name evidence="8" type="ORF">SNE40_005117</name>
</gene>
<keyword evidence="5" id="KW-0325">Glycoprotein</keyword>
<evidence type="ECO:0000256" key="5">
    <source>
        <dbReference type="ARBA" id="ARBA00023180"/>
    </source>
</evidence>
<keyword evidence="9" id="KW-1185">Reference proteome</keyword>
<dbReference type="EMBL" id="JAZGQO010000003">
    <property type="protein sequence ID" value="KAK6189072.1"/>
    <property type="molecule type" value="Genomic_DNA"/>
</dbReference>
<feature type="domain" description="Chitin-binding type-2" evidence="7">
    <location>
        <begin position="91"/>
        <end position="151"/>
    </location>
</feature>
<keyword evidence="2 6" id="KW-0732">Signal</keyword>
<dbReference type="InterPro" id="IPR036508">
    <property type="entry name" value="Chitin-bd_dom_sf"/>
</dbReference>
<proteinExistence type="predicted"/>
<dbReference type="InterPro" id="IPR051940">
    <property type="entry name" value="Chitin_bind-dev_reg"/>
</dbReference>
<dbReference type="AlphaFoldDB" id="A0AAN8QDC9"/>
<dbReference type="SUPFAM" id="SSF57625">
    <property type="entry name" value="Invertebrate chitin-binding proteins"/>
    <property type="match status" value="2"/>
</dbReference>
<evidence type="ECO:0000256" key="2">
    <source>
        <dbReference type="ARBA" id="ARBA00022729"/>
    </source>
</evidence>